<gene>
    <name evidence="3" type="ORF">SAMN02745158_01294</name>
</gene>
<sequence length="159" mass="18302">MKEIITVPDTRFHKVIRLISLLLIIGMFLNIILFWRTIPNQIPGHYNGAGEVDRWGSKGELFLIPILTFLMFLGISVLEKHPSMWNTGVAITSRNKDRVYRYVKNMIAVLKLIMTGVFTYLSFCTVHLLPLYRHFTALSLIAVFGSMAYYLIRILRVPG</sequence>
<dbReference type="InterPro" id="IPR012867">
    <property type="entry name" value="DUF1648"/>
</dbReference>
<keyword evidence="4" id="KW-1185">Reference proteome</keyword>
<organism evidence="3 4">
    <name type="scientific">Lactonifactor longoviformis DSM 17459</name>
    <dbReference type="NCBI Taxonomy" id="1122155"/>
    <lineage>
        <taxon>Bacteria</taxon>
        <taxon>Bacillati</taxon>
        <taxon>Bacillota</taxon>
        <taxon>Clostridia</taxon>
        <taxon>Eubacteriales</taxon>
        <taxon>Clostridiaceae</taxon>
        <taxon>Lactonifactor</taxon>
    </lineage>
</organism>
<feature type="domain" description="DUF1648" evidence="2">
    <location>
        <begin position="22"/>
        <end position="68"/>
    </location>
</feature>
<dbReference type="RefSeq" id="WP_072850076.1">
    <property type="nucleotide sequence ID" value="NZ_FQVI01000004.1"/>
</dbReference>
<dbReference type="Proteomes" id="UP000184245">
    <property type="component" value="Unassembled WGS sequence"/>
</dbReference>
<keyword evidence="1" id="KW-0472">Membrane</keyword>
<accession>A0A1M4VM51</accession>
<feature type="transmembrane region" description="Helical" evidence="1">
    <location>
        <begin position="135"/>
        <end position="152"/>
    </location>
</feature>
<protein>
    <recommendedName>
        <fullName evidence="2">DUF1648 domain-containing protein</fullName>
    </recommendedName>
</protein>
<feature type="transmembrane region" description="Helical" evidence="1">
    <location>
        <begin position="108"/>
        <end position="129"/>
    </location>
</feature>
<keyword evidence="1" id="KW-0812">Transmembrane</keyword>
<dbReference type="OrthoDB" id="9808690at2"/>
<feature type="transmembrane region" description="Helical" evidence="1">
    <location>
        <begin position="61"/>
        <end position="78"/>
    </location>
</feature>
<feature type="transmembrane region" description="Helical" evidence="1">
    <location>
        <begin position="15"/>
        <end position="35"/>
    </location>
</feature>
<proteinExistence type="predicted"/>
<name>A0A1M4VM51_9CLOT</name>
<reference evidence="3 4" key="1">
    <citation type="submission" date="2016-11" db="EMBL/GenBank/DDBJ databases">
        <authorList>
            <person name="Jaros S."/>
            <person name="Januszkiewicz K."/>
            <person name="Wedrychowicz H."/>
        </authorList>
    </citation>
    <scope>NUCLEOTIDE SEQUENCE [LARGE SCALE GENOMIC DNA]</scope>
    <source>
        <strain evidence="3 4">DSM 17459</strain>
    </source>
</reference>
<dbReference type="STRING" id="1122155.SAMN02745158_01294"/>
<dbReference type="AlphaFoldDB" id="A0A1M4VM51"/>
<dbReference type="Pfam" id="PF07853">
    <property type="entry name" value="DUF1648"/>
    <property type="match status" value="1"/>
</dbReference>
<evidence type="ECO:0000313" key="3">
    <source>
        <dbReference type="EMBL" id="SHE69978.1"/>
    </source>
</evidence>
<keyword evidence="1" id="KW-1133">Transmembrane helix</keyword>
<evidence type="ECO:0000256" key="1">
    <source>
        <dbReference type="SAM" id="Phobius"/>
    </source>
</evidence>
<evidence type="ECO:0000259" key="2">
    <source>
        <dbReference type="Pfam" id="PF07853"/>
    </source>
</evidence>
<evidence type="ECO:0000313" key="4">
    <source>
        <dbReference type="Proteomes" id="UP000184245"/>
    </source>
</evidence>
<dbReference type="EMBL" id="FQVI01000004">
    <property type="protein sequence ID" value="SHE69978.1"/>
    <property type="molecule type" value="Genomic_DNA"/>
</dbReference>